<dbReference type="InterPro" id="IPR029058">
    <property type="entry name" value="AB_hydrolase_fold"/>
</dbReference>
<organism evidence="7 8">
    <name type="scientific">Nonomuraea roseoviolacea subsp. carminata</name>
    <dbReference type="NCBI Taxonomy" id="160689"/>
    <lineage>
        <taxon>Bacteria</taxon>
        <taxon>Bacillati</taxon>
        <taxon>Actinomycetota</taxon>
        <taxon>Actinomycetes</taxon>
        <taxon>Streptosporangiales</taxon>
        <taxon>Streptosporangiaceae</taxon>
        <taxon>Nonomuraea</taxon>
    </lineage>
</organism>
<dbReference type="PANTHER" id="PTHR43248:SF29">
    <property type="entry name" value="TRIPEPTIDYL AMINOPEPTIDASE"/>
    <property type="match status" value="1"/>
</dbReference>
<dbReference type="EMBL" id="JAMZEC010000001">
    <property type="protein sequence ID" value="MCP2348026.1"/>
    <property type="molecule type" value="Genomic_DNA"/>
</dbReference>
<feature type="domain" description="Peptidase S33 tripeptidyl aminopeptidase-like C-terminal" evidence="6">
    <location>
        <begin position="423"/>
        <end position="516"/>
    </location>
</feature>
<evidence type="ECO:0000256" key="2">
    <source>
        <dbReference type="ARBA" id="ARBA00022729"/>
    </source>
</evidence>
<keyword evidence="2 5" id="KW-0732">Signal</keyword>
<comment type="caution">
    <text evidence="7">The sequence shown here is derived from an EMBL/GenBank/DDBJ whole genome shotgun (WGS) entry which is preliminary data.</text>
</comment>
<evidence type="ECO:0000259" key="6">
    <source>
        <dbReference type="Pfam" id="PF08386"/>
    </source>
</evidence>
<comment type="similarity">
    <text evidence="1">Belongs to the peptidase S33 family.</text>
</comment>
<name>A0ABT1K214_9ACTN</name>
<reference evidence="7 8" key="1">
    <citation type="submission" date="2022-06" db="EMBL/GenBank/DDBJ databases">
        <title>Sequencing the genomes of 1000 actinobacteria strains.</title>
        <authorList>
            <person name="Klenk H.-P."/>
        </authorList>
    </citation>
    <scope>NUCLEOTIDE SEQUENCE [LARGE SCALE GENOMIC DNA]</scope>
    <source>
        <strain evidence="7 8">DSM 44170</strain>
    </source>
</reference>
<evidence type="ECO:0000256" key="5">
    <source>
        <dbReference type="SAM" id="SignalP"/>
    </source>
</evidence>
<dbReference type="Gene3D" id="3.40.50.1820">
    <property type="entry name" value="alpha/beta hydrolase"/>
    <property type="match status" value="1"/>
</dbReference>
<dbReference type="RefSeq" id="WP_253771420.1">
    <property type="nucleotide sequence ID" value="NZ_BAAAVE010000006.1"/>
</dbReference>
<feature type="chain" id="PRO_5046702796" evidence="5">
    <location>
        <begin position="25"/>
        <end position="519"/>
    </location>
</feature>
<feature type="signal peptide" evidence="5">
    <location>
        <begin position="1"/>
        <end position="24"/>
    </location>
</feature>
<keyword evidence="8" id="KW-1185">Reference proteome</keyword>
<dbReference type="PANTHER" id="PTHR43248">
    <property type="entry name" value="2-SUCCINYL-6-HYDROXY-2,4-CYCLOHEXADIENE-1-CARBOXYLATE SYNTHASE"/>
    <property type="match status" value="1"/>
</dbReference>
<proteinExistence type="inferred from homology"/>
<keyword evidence="3" id="KW-0378">Hydrolase</keyword>
<dbReference type="InterPro" id="IPR013595">
    <property type="entry name" value="Pept_S33_TAP-like_C"/>
</dbReference>
<evidence type="ECO:0000313" key="7">
    <source>
        <dbReference type="EMBL" id="MCP2348026.1"/>
    </source>
</evidence>
<dbReference type="PROSITE" id="PS51257">
    <property type="entry name" value="PROKAR_LIPOPROTEIN"/>
    <property type="match status" value="1"/>
</dbReference>
<gene>
    <name evidence="7" type="ORF">HD595_004148</name>
</gene>
<sequence length="519" mass="52652">MKKTALVSALCLTALAGCAGPTGAATGSTTARTTAGASTGTSTGISAGSSAGASATAPGAAQGSGAIAWKTCTGLTGPDGKPAAADPALQCGTLAVPLDYSRPGGERINLALIRVKATGDRIGSLVFNFGGPGGSGVDTLAMAARAFAALGTRYDLVSFDPRGVERSAGVRCGGDVETILAAVDGAGGDKAIRKYVAACEKDSGKVLPHVGTVDAARDMDRIRAALGDAKLNYFGLSYGTQLGAVYATHFPKNTGRFVLDAAYDPSGTFADRAVIQATGFATSFAAFAKDCVAQGCDLGQDPAAVKKTVETFVDGLRDKPLKVGKRTLTHALGQLGVITPLYAKATWPALEQAVAAAVKGDGAMLLALADTYTGRRADGTYATMLTSMQAISCADTSERPTPAQAAAVNRKIKKIFPVLAMSGTVPPCAHWPVPGDNRAKRIDATGSAPIMVVGAKGDPATPYRWAVSLTARLKTGTLLTYEGEGHGAYLSGSACVAQHVNTYLLTGKLPARDTTCPAA</sequence>
<evidence type="ECO:0000313" key="8">
    <source>
        <dbReference type="Proteomes" id="UP001320766"/>
    </source>
</evidence>
<evidence type="ECO:0000256" key="1">
    <source>
        <dbReference type="ARBA" id="ARBA00010088"/>
    </source>
</evidence>
<evidence type="ECO:0000256" key="3">
    <source>
        <dbReference type="ARBA" id="ARBA00022801"/>
    </source>
</evidence>
<dbReference type="Pfam" id="PF08386">
    <property type="entry name" value="Abhydrolase_4"/>
    <property type="match status" value="1"/>
</dbReference>
<dbReference type="Proteomes" id="UP001320766">
    <property type="component" value="Unassembled WGS sequence"/>
</dbReference>
<feature type="region of interest" description="Disordered" evidence="4">
    <location>
        <begin position="24"/>
        <end position="49"/>
    </location>
</feature>
<accession>A0ABT1K214</accession>
<dbReference type="InterPro" id="IPR051601">
    <property type="entry name" value="Serine_prot/Carboxylest_S33"/>
</dbReference>
<evidence type="ECO:0000256" key="4">
    <source>
        <dbReference type="SAM" id="MobiDB-lite"/>
    </source>
</evidence>
<dbReference type="SUPFAM" id="SSF53474">
    <property type="entry name" value="alpha/beta-Hydrolases"/>
    <property type="match status" value="1"/>
</dbReference>
<protein>
    <submittedName>
        <fullName evidence="7">Pimeloyl-ACP methyl ester carboxylesterase</fullName>
    </submittedName>
</protein>